<keyword evidence="3" id="KW-1185">Reference proteome</keyword>
<dbReference type="RefSeq" id="WP_344038084.1">
    <property type="nucleotide sequence ID" value="NZ_BAAAKE010000009.1"/>
</dbReference>
<feature type="transmembrane region" description="Helical" evidence="1">
    <location>
        <begin position="6"/>
        <end position="25"/>
    </location>
</feature>
<sequence>MPYLPMLLLIAFGFVVSLAVAVRVVRSLRRFRTASTLARHGLDDGAGLLRARFAALGVALAERSRGRSGE</sequence>
<dbReference type="Proteomes" id="UP001595833">
    <property type="component" value="Unassembled WGS sequence"/>
</dbReference>
<comment type="caution">
    <text evidence="2">The sequence shown here is derived from an EMBL/GenBank/DDBJ whole genome shotgun (WGS) entry which is preliminary data.</text>
</comment>
<keyword evidence="1" id="KW-1133">Transmembrane helix</keyword>
<reference evidence="3" key="1">
    <citation type="journal article" date="2019" name="Int. J. Syst. Evol. Microbiol.">
        <title>The Global Catalogue of Microorganisms (GCM) 10K type strain sequencing project: providing services to taxonomists for standard genome sequencing and annotation.</title>
        <authorList>
            <consortium name="The Broad Institute Genomics Platform"/>
            <consortium name="The Broad Institute Genome Sequencing Center for Infectious Disease"/>
            <person name="Wu L."/>
            <person name="Ma J."/>
        </authorList>
    </citation>
    <scope>NUCLEOTIDE SEQUENCE [LARGE SCALE GENOMIC DNA]</scope>
    <source>
        <strain evidence="3">KCTC 12848</strain>
    </source>
</reference>
<keyword evidence="1" id="KW-0472">Membrane</keyword>
<gene>
    <name evidence="2" type="ORF">ACFPFM_04665</name>
</gene>
<dbReference type="EMBL" id="JBHSJB010000004">
    <property type="protein sequence ID" value="MFC5053048.1"/>
    <property type="molecule type" value="Genomic_DNA"/>
</dbReference>
<evidence type="ECO:0000313" key="3">
    <source>
        <dbReference type="Proteomes" id="UP001595833"/>
    </source>
</evidence>
<evidence type="ECO:0000313" key="2">
    <source>
        <dbReference type="EMBL" id="MFC5053048.1"/>
    </source>
</evidence>
<protein>
    <submittedName>
        <fullName evidence="2">Bacteriophage holin</fullName>
    </submittedName>
</protein>
<evidence type="ECO:0000256" key="1">
    <source>
        <dbReference type="SAM" id="Phobius"/>
    </source>
</evidence>
<organism evidence="2 3">
    <name type="scientific">Saccharothrix xinjiangensis</name>
    <dbReference type="NCBI Taxonomy" id="204798"/>
    <lineage>
        <taxon>Bacteria</taxon>
        <taxon>Bacillati</taxon>
        <taxon>Actinomycetota</taxon>
        <taxon>Actinomycetes</taxon>
        <taxon>Pseudonocardiales</taxon>
        <taxon>Pseudonocardiaceae</taxon>
        <taxon>Saccharothrix</taxon>
    </lineage>
</organism>
<dbReference type="NCBIfam" id="NF037944">
    <property type="entry name" value="holin_2"/>
    <property type="match status" value="1"/>
</dbReference>
<accession>A0ABV9XRN3</accession>
<proteinExistence type="predicted"/>
<name>A0ABV9XRN3_9PSEU</name>
<keyword evidence="1" id="KW-0812">Transmembrane</keyword>